<reference evidence="1 2" key="1">
    <citation type="journal article" date="2023" name="Hortic Res">
        <title>Pangenome of water caltrop reveals structural variations and asymmetric subgenome divergence after allopolyploidization.</title>
        <authorList>
            <person name="Zhang X."/>
            <person name="Chen Y."/>
            <person name="Wang L."/>
            <person name="Yuan Y."/>
            <person name="Fang M."/>
            <person name="Shi L."/>
            <person name="Lu R."/>
            <person name="Comes H.P."/>
            <person name="Ma Y."/>
            <person name="Chen Y."/>
            <person name="Huang G."/>
            <person name="Zhou Y."/>
            <person name="Zheng Z."/>
            <person name="Qiu Y."/>
        </authorList>
    </citation>
    <scope>NUCLEOTIDE SEQUENCE [LARGE SCALE GENOMIC DNA]</scope>
    <source>
        <strain evidence="1">F231</strain>
    </source>
</reference>
<comment type="caution">
    <text evidence="1">The sequence shown here is derived from an EMBL/GenBank/DDBJ whole genome shotgun (WGS) entry which is preliminary data.</text>
</comment>
<proteinExistence type="predicted"/>
<evidence type="ECO:0000313" key="2">
    <source>
        <dbReference type="Proteomes" id="UP001346149"/>
    </source>
</evidence>
<organism evidence="1 2">
    <name type="scientific">Trapa natans</name>
    <name type="common">Water chestnut</name>
    <dbReference type="NCBI Taxonomy" id="22666"/>
    <lineage>
        <taxon>Eukaryota</taxon>
        <taxon>Viridiplantae</taxon>
        <taxon>Streptophyta</taxon>
        <taxon>Embryophyta</taxon>
        <taxon>Tracheophyta</taxon>
        <taxon>Spermatophyta</taxon>
        <taxon>Magnoliopsida</taxon>
        <taxon>eudicotyledons</taxon>
        <taxon>Gunneridae</taxon>
        <taxon>Pentapetalae</taxon>
        <taxon>rosids</taxon>
        <taxon>malvids</taxon>
        <taxon>Myrtales</taxon>
        <taxon>Lythraceae</taxon>
        <taxon>Trapa</taxon>
    </lineage>
</organism>
<protein>
    <submittedName>
        <fullName evidence="1">Uncharacterized protein</fullName>
    </submittedName>
</protein>
<keyword evidence="2" id="KW-1185">Reference proteome</keyword>
<dbReference type="AlphaFoldDB" id="A0AAN7M3B2"/>
<dbReference type="EMBL" id="JAXQNO010000006">
    <property type="protein sequence ID" value="KAK4796859.1"/>
    <property type="molecule type" value="Genomic_DNA"/>
</dbReference>
<accession>A0AAN7M3B2</accession>
<dbReference type="Proteomes" id="UP001346149">
    <property type="component" value="Unassembled WGS sequence"/>
</dbReference>
<gene>
    <name evidence="1" type="ORF">SAY86_029185</name>
</gene>
<sequence>MDKLEQQSFKTKCICMGEIIMVLDLKSWTWSKVDAKFKSDSLDPQNSAIGILCASHSLISWDNKLLSVAGHTKDPSETITGDFLAGMAIQIKCSAVAKAEGRAILQGIQLAVTMYYDHIILETSAEVMVAFNSLTRSCPGGYSHTGNSSICKG</sequence>
<name>A0AAN7M3B2_TRANT</name>
<evidence type="ECO:0000313" key="1">
    <source>
        <dbReference type="EMBL" id="KAK4796859.1"/>
    </source>
</evidence>